<evidence type="ECO:0000313" key="2">
    <source>
        <dbReference type="EMBL" id="PKN02976.1"/>
    </source>
</evidence>
<gene>
    <name evidence="2" type="ORF">CVU76_03040</name>
</gene>
<sequence>MKKVELNTKYEALGFVEALIAIMVSGIVATVLINISVVAMRELVRLDIEDAQAHQARSAAVIVQNIANRERLKEDSEYFAPTQLQKDRCYILRKSEDNYEIDKTQSYQIGERETYKVDAVIDDGVNDNEEDYFRIICIASNQPSGTKKMLIKVIVGFNKVEGMFSTTTDIRDYQYFAIINL</sequence>
<comment type="caution">
    <text evidence="2">The sequence shown here is derived from an EMBL/GenBank/DDBJ whole genome shotgun (WGS) entry which is preliminary data.</text>
</comment>
<organism evidence="2 3">
    <name type="scientific">Candidatus Dojkabacteria bacterium HGW-Dojkabacteria-1</name>
    <dbReference type="NCBI Taxonomy" id="2013761"/>
    <lineage>
        <taxon>Bacteria</taxon>
        <taxon>Candidatus Dojkabacteria</taxon>
    </lineage>
</organism>
<evidence type="ECO:0000256" key="1">
    <source>
        <dbReference type="SAM" id="Phobius"/>
    </source>
</evidence>
<protein>
    <recommendedName>
        <fullName evidence="4">Type II secretion system protein</fullName>
    </recommendedName>
</protein>
<keyword evidence="1" id="KW-0812">Transmembrane</keyword>
<dbReference type="EMBL" id="PHAO01000001">
    <property type="protein sequence ID" value="PKN02976.1"/>
    <property type="molecule type" value="Genomic_DNA"/>
</dbReference>
<name>A0A2N2F495_9BACT</name>
<evidence type="ECO:0008006" key="4">
    <source>
        <dbReference type="Google" id="ProtNLM"/>
    </source>
</evidence>
<accession>A0A2N2F495</accession>
<reference evidence="2 3" key="1">
    <citation type="journal article" date="2017" name="ISME J.">
        <title>Potential for microbial H2 and metal transformations associated with novel bacteria and archaea in deep terrestrial subsurface sediments.</title>
        <authorList>
            <person name="Hernsdorf A.W."/>
            <person name="Amano Y."/>
            <person name="Miyakawa K."/>
            <person name="Ise K."/>
            <person name="Suzuki Y."/>
            <person name="Anantharaman K."/>
            <person name="Probst A."/>
            <person name="Burstein D."/>
            <person name="Thomas B.C."/>
            <person name="Banfield J.F."/>
        </authorList>
    </citation>
    <scope>NUCLEOTIDE SEQUENCE [LARGE SCALE GENOMIC DNA]</scope>
    <source>
        <strain evidence="2">HGW-Dojkabacteria-1</strain>
    </source>
</reference>
<dbReference type="Proteomes" id="UP000233417">
    <property type="component" value="Unassembled WGS sequence"/>
</dbReference>
<dbReference type="AlphaFoldDB" id="A0A2N2F495"/>
<proteinExistence type="predicted"/>
<evidence type="ECO:0000313" key="3">
    <source>
        <dbReference type="Proteomes" id="UP000233417"/>
    </source>
</evidence>
<keyword evidence="1" id="KW-1133">Transmembrane helix</keyword>
<keyword evidence="1" id="KW-0472">Membrane</keyword>
<feature type="transmembrane region" description="Helical" evidence="1">
    <location>
        <begin position="12"/>
        <end position="35"/>
    </location>
</feature>